<keyword evidence="3" id="KW-1185">Reference proteome</keyword>
<name>A0A419SU16_9FIRM</name>
<proteinExistence type="predicted"/>
<accession>A0A419SU16</accession>
<dbReference type="Proteomes" id="UP000284177">
    <property type="component" value="Unassembled WGS sequence"/>
</dbReference>
<evidence type="ECO:0000313" key="2">
    <source>
        <dbReference type="EMBL" id="RKD28777.1"/>
    </source>
</evidence>
<dbReference type="AlphaFoldDB" id="A0A419SU16"/>
<dbReference type="OrthoDB" id="1757906at2"/>
<dbReference type="Pfam" id="PF08666">
    <property type="entry name" value="SAF"/>
    <property type="match status" value="1"/>
</dbReference>
<dbReference type="NCBIfam" id="TIGR03177">
    <property type="entry name" value="pilus_cpaB"/>
    <property type="match status" value="1"/>
</dbReference>
<dbReference type="Gene3D" id="3.90.1210.10">
    <property type="entry name" value="Antifreeze-like/N-acetylneuraminic acid synthase C-terminal domain"/>
    <property type="match status" value="1"/>
</dbReference>
<sequence length="251" mass="28709">MQNLNKKLFIIALLFALITSYFTYRYLHQIKNKYNKTEYIKVIVATKDILPREKITSEMIEEVKVIKGTNVIKGIQDRSKIIGKYAKGKILKGEVIPADRLFKDEEKFLSFRISNGKRAISIAADNISGVSDLIKPGDYVDVYVTVDEKMIENKYNKVVYPPITKLLLQNIKVLAIDKKQFADNKERKQIPNRYAVTLEVSPIQAEKLVLGEEIGRLKLALRPLNEDKIYNTPGTIRQDIVPDKGKITVPK</sequence>
<dbReference type="InterPro" id="IPR031571">
    <property type="entry name" value="RcpC_dom"/>
</dbReference>
<dbReference type="Pfam" id="PF16976">
    <property type="entry name" value="RcpC"/>
    <property type="match status" value="1"/>
</dbReference>
<evidence type="ECO:0000313" key="3">
    <source>
        <dbReference type="Proteomes" id="UP000284177"/>
    </source>
</evidence>
<evidence type="ECO:0000259" key="1">
    <source>
        <dbReference type="SMART" id="SM00858"/>
    </source>
</evidence>
<reference evidence="2 3" key="1">
    <citation type="submission" date="2016-08" db="EMBL/GenBank/DDBJ databases">
        <title>Novel Firmicutes and Novel Genomes.</title>
        <authorList>
            <person name="Poppleton D.I."/>
            <person name="Gribaldo S."/>
        </authorList>
    </citation>
    <scope>NUCLEOTIDE SEQUENCE [LARGE SCALE GENOMIC DNA]</scope>
    <source>
        <strain evidence="2 3">CTT3</strain>
    </source>
</reference>
<organism evidence="2 3">
    <name type="scientific">Thermohalobacter berrensis</name>
    <dbReference type="NCBI Taxonomy" id="99594"/>
    <lineage>
        <taxon>Bacteria</taxon>
        <taxon>Bacillati</taxon>
        <taxon>Bacillota</taxon>
        <taxon>Tissierellia</taxon>
        <taxon>Tissierellales</taxon>
        <taxon>Thermohalobacteraceae</taxon>
        <taxon>Thermohalobacter</taxon>
    </lineage>
</organism>
<dbReference type="InterPro" id="IPR017592">
    <property type="entry name" value="Pilus_assmbl_Flp-typ_CpaB"/>
</dbReference>
<protein>
    <submittedName>
        <fullName evidence="2">Flp pilus assembly protein CpaB</fullName>
    </submittedName>
</protein>
<dbReference type="CDD" id="cd11614">
    <property type="entry name" value="SAF_CpaB_FlgA_like"/>
    <property type="match status" value="1"/>
</dbReference>
<dbReference type="EMBL" id="MCIB01000040">
    <property type="protein sequence ID" value="RKD28777.1"/>
    <property type="molecule type" value="Genomic_DNA"/>
</dbReference>
<dbReference type="SMART" id="SM00858">
    <property type="entry name" value="SAF"/>
    <property type="match status" value="1"/>
</dbReference>
<dbReference type="RefSeq" id="WP_120170745.1">
    <property type="nucleotide sequence ID" value="NZ_MCIB01000040.1"/>
</dbReference>
<feature type="domain" description="SAF" evidence="1">
    <location>
        <begin position="40"/>
        <end position="102"/>
    </location>
</feature>
<comment type="caution">
    <text evidence="2">The sequence shown here is derived from an EMBL/GenBank/DDBJ whole genome shotgun (WGS) entry which is preliminary data.</text>
</comment>
<gene>
    <name evidence="2" type="ORF">BET03_06995</name>
</gene>
<dbReference type="InterPro" id="IPR013974">
    <property type="entry name" value="SAF"/>
</dbReference>